<feature type="region of interest" description="Disordered" evidence="1">
    <location>
        <begin position="77"/>
        <end position="106"/>
    </location>
</feature>
<evidence type="ECO:0000313" key="3">
    <source>
        <dbReference type="EMBL" id="MBB1488456.1"/>
    </source>
</evidence>
<dbReference type="Proteomes" id="UP000565262">
    <property type="component" value="Unassembled WGS sequence"/>
</dbReference>
<accession>A0A839IWI8</accession>
<dbReference type="RefSeq" id="WP_182810225.1">
    <property type="nucleotide sequence ID" value="NZ_JACJFM010000028.1"/>
</dbReference>
<evidence type="ECO:0000256" key="1">
    <source>
        <dbReference type="SAM" id="MobiDB-lite"/>
    </source>
</evidence>
<dbReference type="Pfam" id="PF11906">
    <property type="entry name" value="DUF3426"/>
    <property type="match status" value="1"/>
</dbReference>
<gene>
    <name evidence="3" type="ORF">H4O21_17780</name>
</gene>
<keyword evidence="2" id="KW-1133">Transmembrane helix</keyword>
<dbReference type="NCBIfam" id="TIGR02098">
    <property type="entry name" value="MJ0042_CXXC"/>
    <property type="match status" value="1"/>
</dbReference>
<evidence type="ECO:0000256" key="2">
    <source>
        <dbReference type="SAM" id="Phobius"/>
    </source>
</evidence>
<feature type="compositionally biased region" description="Basic and acidic residues" evidence="1">
    <location>
        <begin position="89"/>
        <end position="106"/>
    </location>
</feature>
<keyword evidence="4" id="KW-1185">Reference proteome</keyword>
<dbReference type="InterPro" id="IPR021834">
    <property type="entry name" value="DUF3426"/>
</dbReference>
<feature type="transmembrane region" description="Helical" evidence="2">
    <location>
        <begin position="115"/>
        <end position="134"/>
    </location>
</feature>
<protein>
    <submittedName>
        <fullName evidence="3">DUF3426 domain-containing protein</fullName>
    </submittedName>
</protein>
<dbReference type="AlphaFoldDB" id="A0A839IWI8"/>
<keyword evidence="2" id="KW-0812">Transmembrane</keyword>
<comment type="caution">
    <text evidence="3">The sequence shown here is derived from an EMBL/GenBank/DDBJ whole genome shotgun (WGS) entry which is preliminary data.</text>
</comment>
<dbReference type="InterPro" id="IPR011723">
    <property type="entry name" value="Znf/thioredoxin_put"/>
</dbReference>
<sequence length="267" mass="29158">MMDAQLTRCPHCQACFSVTESELSYAYGVARCGACLKIFNASHHLFVLECVDETSLNSSISPSHNHRADKDLFGDVEETVSPAGPPELHLADEHHDTELSSTDGEEKRSLMEQSWVPVAMGLSLLVLVILVIVGNTRMLSQHPSMSALVDGICAVTGCDHPVMSDFDQLSYGQEGIIPEGNNTLQIDFVLENKGQMTVPFPAILVELKDATGSVVTEYIAQPEEYLAEMPFADHQLPSELPVAVTLTVKGDENLIESFRLVFIPSLN</sequence>
<evidence type="ECO:0000313" key="4">
    <source>
        <dbReference type="Proteomes" id="UP000565262"/>
    </source>
</evidence>
<organism evidence="3 4">
    <name type="scientific">Oceanospirillum sediminis</name>
    <dbReference type="NCBI Taxonomy" id="2760088"/>
    <lineage>
        <taxon>Bacteria</taxon>
        <taxon>Pseudomonadati</taxon>
        <taxon>Pseudomonadota</taxon>
        <taxon>Gammaproteobacteria</taxon>
        <taxon>Oceanospirillales</taxon>
        <taxon>Oceanospirillaceae</taxon>
        <taxon>Oceanospirillum</taxon>
    </lineage>
</organism>
<reference evidence="3 4" key="1">
    <citation type="submission" date="2020-08" db="EMBL/GenBank/DDBJ databases">
        <title>Oceanospirillum sp. nov. isolated from marine sediment.</title>
        <authorList>
            <person name="Ji X."/>
        </authorList>
    </citation>
    <scope>NUCLEOTIDE SEQUENCE [LARGE SCALE GENOMIC DNA]</scope>
    <source>
        <strain evidence="3 4">D5</strain>
    </source>
</reference>
<proteinExistence type="predicted"/>
<name>A0A839IWI8_9GAMM</name>
<keyword evidence="2" id="KW-0472">Membrane</keyword>
<dbReference type="EMBL" id="JACJFM010000028">
    <property type="protein sequence ID" value="MBB1488456.1"/>
    <property type="molecule type" value="Genomic_DNA"/>
</dbReference>